<comment type="caution">
    <text evidence="10">The sequence shown here is derived from an EMBL/GenBank/DDBJ whole genome shotgun (WGS) entry which is preliminary data.</text>
</comment>
<comment type="function">
    <text evidence="8">Toxic component of a toxin-antitoxin (TA) system. An RNase.</text>
</comment>
<keyword evidence="8" id="KW-0800">Toxin</keyword>
<keyword evidence="5 8" id="KW-0378">Hydrolase</keyword>
<feature type="binding site" evidence="8">
    <location>
        <position position="98"/>
    </location>
    <ligand>
        <name>Mg(2+)</name>
        <dbReference type="ChEBI" id="CHEBI:18420"/>
    </ligand>
</feature>
<dbReference type="InterPro" id="IPR050556">
    <property type="entry name" value="Type_II_TA_system_RNase"/>
</dbReference>
<dbReference type="InterPro" id="IPR029060">
    <property type="entry name" value="PIN-like_dom_sf"/>
</dbReference>
<feature type="domain" description="PIN" evidence="9">
    <location>
        <begin position="7"/>
        <end position="123"/>
    </location>
</feature>
<dbReference type="GO" id="GO:0004540">
    <property type="term" value="F:RNA nuclease activity"/>
    <property type="evidence" value="ECO:0007669"/>
    <property type="project" value="InterPro"/>
</dbReference>
<keyword evidence="11" id="KW-1185">Reference proteome</keyword>
<dbReference type="Pfam" id="PF01850">
    <property type="entry name" value="PIN"/>
    <property type="match status" value="1"/>
</dbReference>
<protein>
    <recommendedName>
        <fullName evidence="8">Ribonuclease VapC</fullName>
        <shortName evidence="8">RNase VapC</shortName>
        <ecNumber evidence="8">3.1.-.-</ecNumber>
    </recommendedName>
    <alternativeName>
        <fullName evidence="8">Toxin VapC</fullName>
    </alternativeName>
</protein>
<dbReference type="InterPro" id="IPR002716">
    <property type="entry name" value="PIN_dom"/>
</dbReference>
<keyword evidence="4 8" id="KW-0479">Metal-binding</keyword>
<dbReference type="CDD" id="cd18755">
    <property type="entry name" value="PIN_MtVapC3_VapC21-like"/>
    <property type="match status" value="1"/>
</dbReference>
<evidence type="ECO:0000256" key="1">
    <source>
        <dbReference type="ARBA" id="ARBA00001946"/>
    </source>
</evidence>
<evidence type="ECO:0000313" key="10">
    <source>
        <dbReference type="EMBL" id="NNH75372.1"/>
    </source>
</evidence>
<gene>
    <name evidence="8" type="primary">vapC</name>
    <name evidence="10" type="ORF">HLB23_36920</name>
</gene>
<comment type="similarity">
    <text evidence="7 8">Belongs to the PINc/VapC protein family.</text>
</comment>
<dbReference type="Gene3D" id="3.40.50.1010">
    <property type="entry name" value="5'-nuclease"/>
    <property type="match status" value="1"/>
</dbReference>
<organism evidence="10 11">
    <name type="scientific">Nocardia uniformis</name>
    <dbReference type="NCBI Taxonomy" id="53432"/>
    <lineage>
        <taxon>Bacteria</taxon>
        <taxon>Bacillati</taxon>
        <taxon>Actinomycetota</taxon>
        <taxon>Actinomycetes</taxon>
        <taxon>Mycobacteriales</taxon>
        <taxon>Nocardiaceae</taxon>
        <taxon>Nocardia</taxon>
    </lineage>
</organism>
<name>A0A849C9Z4_9NOCA</name>
<keyword evidence="2 8" id="KW-1277">Toxin-antitoxin system</keyword>
<sequence>MGVSRFLVDKSALARLHLAPVREVLVPLMDRALVHICGVTELEMLYSARNGDDRARIEENLRASLEWVDTPDDLWALTSAVQSALTDAGQHRCASIADLIVAVTARHHGLAVLHYDNDFDTIAVHTGQHSRWVVPAGTV</sequence>
<evidence type="ECO:0000313" key="11">
    <source>
        <dbReference type="Proteomes" id="UP000586827"/>
    </source>
</evidence>
<dbReference type="InterPro" id="IPR022907">
    <property type="entry name" value="VapC_family"/>
</dbReference>
<evidence type="ECO:0000256" key="5">
    <source>
        <dbReference type="ARBA" id="ARBA00022801"/>
    </source>
</evidence>
<feature type="binding site" evidence="8">
    <location>
        <position position="9"/>
    </location>
    <ligand>
        <name>Mg(2+)</name>
        <dbReference type="ChEBI" id="CHEBI:18420"/>
    </ligand>
</feature>
<evidence type="ECO:0000256" key="2">
    <source>
        <dbReference type="ARBA" id="ARBA00022649"/>
    </source>
</evidence>
<dbReference type="GO" id="GO:0000287">
    <property type="term" value="F:magnesium ion binding"/>
    <property type="evidence" value="ECO:0007669"/>
    <property type="project" value="UniProtKB-UniRule"/>
</dbReference>
<evidence type="ECO:0000256" key="7">
    <source>
        <dbReference type="ARBA" id="ARBA00038093"/>
    </source>
</evidence>
<dbReference type="HAMAP" id="MF_00265">
    <property type="entry name" value="VapC_Nob1"/>
    <property type="match status" value="1"/>
</dbReference>
<dbReference type="GO" id="GO:0016787">
    <property type="term" value="F:hydrolase activity"/>
    <property type="evidence" value="ECO:0007669"/>
    <property type="project" value="UniProtKB-KW"/>
</dbReference>
<reference evidence="10 11" key="1">
    <citation type="submission" date="2020-05" db="EMBL/GenBank/DDBJ databases">
        <title>MicrobeNet Type strains.</title>
        <authorList>
            <person name="Nicholson A.C."/>
        </authorList>
    </citation>
    <scope>NUCLEOTIDE SEQUENCE [LARGE SCALE GENOMIC DNA]</scope>
    <source>
        <strain evidence="10 11">JCM 3224</strain>
    </source>
</reference>
<evidence type="ECO:0000259" key="9">
    <source>
        <dbReference type="Pfam" id="PF01850"/>
    </source>
</evidence>
<dbReference type="PANTHER" id="PTHR33653:SF1">
    <property type="entry name" value="RIBONUCLEASE VAPC2"/>
    <property type="match status" value="1"/>
</dbReference>
<dbReference type="AlphaFoldDB" id="A0A849C9Z4"/>
<accession>A0A849C9Z4</accession>
<keyword evidence="3 8" id="KW-0540">Nuclease</keyword>
<evidence type="ECO:0000256" key="4">
    <source>
        <dbReference type="ARBA" id="ARBA00022723"/>
    </source>
</evidence>
<dbReference type="EMBL" id="JABELX010000021">
    <property type="protein sequence ID" value="NNH75372.1"/>
    <property type="molecule type" value="Genomic_DNA"/>
</dbReference>
<dbReference type="Proteomes" id="UP000586827">
    <property type="component" value="Unassembled WGS sequence"/>
</dbReference>
<dbReference type="SUPFAM" id="SSF88723">
    <property type="entry name" value="PIN domain-like"/>
    <property type="match status" value="1"/>
</dbReference>
<dbReference type="PANTHER" id="PTHR33653">
    <property type="entry name" value="RIBONUCLEASE VAPC2"/>
    <property type="match status" value="1"/>
</dbReference>
<dbReference type="EC" id="3.1.-.-" evidence="8"/>
<keyword evidence="6 8" id="KW-0460">Magnesium</keyword>
<evidence type="ECO:0000256" key="6">
    <source>
        <dbReference type="ARBA" id="ARBA00022842"/>
    </source>
</evidence>
<evidence type="ECO:0000256" key="8">
    <source>
        <dbReference type="HAMAP-Rule" id="MF_00265"/>
    </source>
</evidence>
<dbReference type="GO" id="GO:0090729">
    <property type="term" value="F:toxin activity"/>
    <property type="evidence" value="ECO:0007669"/>
    <property type="project" value="UniProtKB-KW"/>
</dbReference>
<proteinExistence type="inferred from homology"/>
<evidence type="ECO:0000256" key="3">
    <source>
        <dbReference type="ARBA" id="ARBA00022722"/>
    </source>
</evidence>
<comment type="cofactor">
    <cofactor evidence="1 8">
        <name>Mg(2+)</name>
        <dbReference type="ChEBI" id="CHEBI:18420"/>
    </cofactor>
</comment>